<proteinExistence type="inferred from homology"/>
<dbReference type="AlphaFoldDB" id="A0A6S6QLG0"/>
<accession>A0A6S6QLG0</accession>
<sequence>MFDRFAVYEPQMRSILRIVTGLLFLQHGTQKFFSFPDASKPAVDFASLMGLAGAIEFIGGILFIIGLFTRPVAFIAAGFTAVAYWMAHAPQSLYPILNQGELAILYCFVFLYFVTAGPGPWSIDKR</sequence>
<dbReference type="Proteomes" id="UP000515317">
    <property type="component" value="Chromosome"/>
</dbReference>
<keyword evidence="5 7" id="KW-1133">Transmembrane helix</keyword>
<evidence type="ECO:0008006" key="10">
    <source>
        <dbReference type="Google" id="ProtNLM"/>
    </source>
</evidence>
<evidence type="ECO:0000256" key="5">
    <source>
        <dbReference type="ARBA" id="ARBA00022989"/>
    </source>
</evidence>
<evidence type="ECO:0000256" key="6">
    <source>
        <dbReference type="ARBA" id="ARBA00023136"/>
    </source>
</evidence>
<evidence type="ECO:0000313" key="9">
    <source>
        <dbReference type="Proteomes" id="UP000515317"/>
    </source>
</evidence>
<feature type="transmembrane region" description="Helical" evidence="7">
    <location>
        <begin position="72"/>
        <end position="91"/>
    </location>
</feature>
<keyword evidence="6 7" id="KW-0472">Membrane</keyword>
<evidence type="ECO:0000256" key="1">
    <source>
        <dbReference type="ARBA" id="ARBA00004651"/>
    </source>
</evidence>
<evidence type="ECO:0000313" key="8">
    <source>
        <dbReference type="EMBL" id="BCJ90146.1"/>
    </source>
</evidence>
<evidence type="ECO:0000256" key="3">
    <source>
        <dbReference type="ARBA" id="ARBA00022475"/>
    </source>
</evidence>
<comment type="similarity">
    <text evidence="2">Belongs to the DoxX family.</text>
</comment>
<evidence type="ECO:0000256" key="7">
    <source>
        <dbReference type="SAM" id="Phobius"/>
    </source>
</evidence>
<dbReference type="InterPro" id="IPR051907">
    <property type="entry name" value="DoxX-like_oxidoreductase"/>
</dbReference>
<dbReference type="InterPro" id="IPR032808">
    <property type="entry name" value="DoxX"/>
</dbReference>
<protein>
    <recommendedName>
        <fullName evidence="10">DoxX family protein</fullName>
    </recommendedName>
</protein>
<keyword evidence="4 7" id="KW-0812">Transmembrane</keyword>
<evidence type="ECO:0000256" key="2">
    <source>
        <dbReference type="ARBA" id="ARBA00006679"/>
    </source>
</evidence>
<feature type="transmembrane region" description="Helical" evidence="7">
    <location>
        <begin position="103"/>
        <end position="123"/>
    </location>
</feature>
<dbReference type="PANTHER" id="PTHR33452:SF4">
    <property type="entry name" value="BLL4328 PROTEIN"/>
    <property type="match status" value="1"/>
</dbReference>
<keyword evidence="9" id="KW-1185">Reference proteome</keyword>
<gene>
    <name evidence="8" type="ORF">IZ6_08810</name>
</gene>
<dbReference type="RefSeq" id="WP_222876798.1">
    <property type="nucleotide sequence ID" value="NZ_AP023361.1"/>
</dbReference>
<evidence type="ECO:0000256" key="4">
    <source>
        <dbReference type="ARBA" id="ARBA00022692"/>
    </source>
</evidence>
<feature type="transmembrane region" description="Helical" evidence="7">
    <location>
        <begin position="45"/>
        <end position="65"/>
    </location>
</feature>
<dbReference type="PANTHER" id="PTHR33452">
    <property type="entry name" value="OXIDOREDUCTASE CATD-RELATED"/>
    <property type="match status" value="1"/>
</dbReference>
<dbReference type="EMBL" id="AP023361">
    <property type="protein sequence ID" value="BCJ90146.1"/>
    <property type="molecule type" value="Genomic_DNA"/>
</dbReference>
<dbReference type="Pfam" id="PF07681">
    <property type="entry name" value="DoxX"/>
    <property type="match status" value="1"/>
</dbReference>
<name>A0A6S6QLG0_9HYPH</name>
<dbReference type="GO" id="GO:0005886">
    <property type="term" value="C:plasma membrane"/>
    <property type="evidence" value="ECO:0007669"/>
    <property type="project" value="UniProtKB-SubCell"/>
</dbReference>
<comment type="subcellular location">
    <subcellularLocation>
        <location evidence="1">Cell membrane</location>
        <topology evidence="1">Multi-pass membrane protein</topology>
    </subcellularLocation>
</comment>
<reference evidence="8 9" key="1">
    <citation type="submission" date="2020-08" db="EMBL/GenBank/DDBJ databases">
        <title>Genome sequence of Rhizobiales bacterium strain IZ6.</title>
        <authorList>
            <person name="Nakai R."/>
            <person name="Naganuma T."/>
        </authorList>
    </citation>
    <scope>NUCLEOTIDE SEQUENCE [LARGE SCALE GENOMIC DNA]</scope>
    <source>
        <strain evidence="8 9">IZ6</strain>
    </source>
</reference>
<dbReference type="KEGG" id="tso:IZ6_08810"/>
<keyword evidence="3" id="KW-1003">Cell membrane</keyword>
<organism evidence="8 9">
    <name type="scientific">Terrihabitans soli</name>
    <dbReference type="NCBI Taxonomy" id="708113"/>
    <lineage>
        <taxon>Bacteria</taxon>
        <taxon>Pseudomonadati</taxon>
        <taxon>Pseudomonadota</taxon>
        <taxon>Alphaproteobacteria</taxon>
        <taxon>Hyphomicrobiales</taxon>
        <taxon>Terrihabitans</taxon>
    </lineage>
</organism>